<protein>
    <submittedName>
        <fullName evidence="2">Helix-turn-helix domain-containing protein</fullName>
    </submittedName>
</protein>
<name>A0ABV5QYP4_9ACTN</name>
<reference evidence="2 3" key="1">
    <citation type="submission" date="2024-09" db="EMBL/GenBank/DDBJ databases">
        <authorList>
            <person name="Sun Q."/>
            <person name="Mori K."/>
        </authorList>
    </citation>
    <scope>NUCLEOTIDE SEQUENCE [LARGE SCALE GENOMIC DNA]</scope>
    <source>
        <strain evidence="2 3">JCM 4414</strain>
    </source>
</reference>
<dbReference type="Proteomes" id="UP001589716">
    <property type="component" value="Unassembled WGS sequence"/>
</dbReference>
<keyword evidence="3" id="KW-1185">Reference proteome</keyword>
<evidence type="ECO:0000313" key="2">
    <source>
        <dbReference type="EMBL" id="MFB9558666.1"/>
    </source>
</evidence>
<organism evidence="2 3">
    <name type="scientific">Streptomyces roseoviridis</name>
    <dbReference type="NCBI Taxonomy" id="67361"/>
    <lineage>
        <taxon>Bacteria</taxon>
        <taxon>Bacillati</taxon>
        <taxon>Actinomycetota</taxon>
        <taxon>Actinomycetes</taxon>
        <taxon>Kitasatosporales</taxon>
        <taxon>Streptomycetaceae</taxon>
        <taxon>Streptomyces</taxon>
    </lineage>
</organism>
<accession>A0ABV5QYP4</accession>
<dbReference type="InterPro" id="IPR041657">
    <property type="entry name" value="HTH_17"/>
</dbReference>
<feature type="domain" description="Helix-turn-helix" evidence="1">
    <location>
        <begin position="29"/>
        <end position="75"/>
    </location>
</feature>
<sequence length="84" mass="9040">METTESTESAVAEVSVPPSTAYVKVKWIAGYFAVGLSTIYDAIEAGDLPAIRVGRGAKAGIRVRLADVRAYEETRRIRPAELTA</sequence>
<evidence type="ECO:0000313" key="3">
    <source>
        <dbReference type="Proteomes" id="UP001589716"/>
    </source>
</evidence>
<evidence type="ECO:0000259" key="1">
    <source>
        <dbReference type="Pfam" id="PF12728"/>
    </source>
</evidence>
<dbReference type="Pfam" id="PF12728">
    <property type="entry name" value="HTH_17"/>
    <property type="match status" value="1"/>
</dbReference>
<dbReference type="RefSeq" id="WP_382746298.1">
    <property type="nucleotide sequence ID" value="NZ_JBHMCT010000059.1"/>
</dbReference>
<proteinExistence type="predicted"/>
<dbReference type="EMBL" id="JBHMCT010000059">
    <property type="protein sequence ID" value="MFB9558666.1"/>
    <property type="molecule type" value="Genomic_DNA"/>
</dbReference>
<gene>
    <name evidence="2" type="ORF">ACFFTP_31360</name>
</gene>
<comment type="caution">
    <text evidence="2">The sequence shown here is derived from an EMBL/GenBank/DDBJ whole genome shotgun (WGS) entry which is preliminary data.</text>
</comment>